<dbReference type="AlphaFoldDB" id="A0ABD2P8P2"/>
<proteinExistence type="predicted"/>
<comment type="caution">
    <text evidence="1">The sequence shown here is derived from an EMBL/GenBank/DDBJ whole genome shotgun (WGS) entry which is preliminary data.</text>
</comment>
<sequence length="108" mass="12399">NYTLQLTIRLEDWAQKNVLNAATLDFAQKSLRHLGNPYLSVEQLEELEIVCTYLFSQKKLTADQLRYKLISQNIGFGLNLLKVICTSDALHLHSLRASAQTYIWMNAD</sequence>
<gene>
    <name evidence="1" type="ORF">HHI36_001848</name>
</gene>
<organism evidence="1 2">
    <name type="scientific">Cryptolaemus montrouzieri</name>
    <dbReference type="NCBI Taxonomy" id="559131"/>
    <lineage>
        <taxon>Eukaryota</taxon>
        <taxon>Metazoa</taxon>
        <taxon>Ecdysozoa</taxon>
        <taxon>Arthropoda</taxon>
        <taxon>Hexapoda</taxon>
        <taxon>Insecta</taxon>
        <taxon>Pterygota</taxon>
        <taxon>Neoptera</taxon>
        <taxon>Endopterygota</taxon>
        <taxon>Coleoptera</taxon>
        <taxon>Polyphaga</taxon>
        <taxon>Cucujiformia</taxon>
        <taxon>Coccinelloidea</taxon>
        <taxon>Coccinellidae</taxon>
        <taxon>Scymninae</taxon>
        <taxon>Scymnini</taxon>
        <taxon>Cryptolaemus</taxon>
    </lineage>
</organism>
<reference evidence="1 2" key="1">
    <citation type="journal article" date="2021" name="BMC Biol.">
        <title>Horizontally acquired antibacterial genes associated with adaptive radiation of ladybird beetles.</title>
        <authorList>
            <person name="Li H.S."/>
            <person name="Tang X.F."/>
            <person name="Huang Y.H."/>
            <person name="Xu Z.Y."/>
            <person name="Chen M.L."/>
            <person name="Du X.Y."/>
            <person name="Qiu B.Y."/>
            <person name="Chen P.T."/>
            <person name="Zhang W."/>
            <person name="Slipinski A."/>
            <person name="Escalona H.E."/>
            <person name="Waterhouse R.M."/>
            <person name="Zwick A."/>
            <person name="Pang H."/>
        </authorList>
    </citation>
    <scope>NUCLEOTIDE SEQUENCE [LARGE SCALE GENOMIC DNA]</scope>
    <source>
        <strain evidence="1">SYSU2018</strain>
    </source>
</reference>
<dbReference type="Proteomes" id="UP001516400">
    <property type="component" value="Unassembled WGS sequence"/>
</dbReference>
<accession>A0ABD2P8P2</accession>
<keyword evidence="2" id="KW-1185">Reference proteome</keyword>
<protein>
    <submittedName>
        <fullName evidence="1">Uncharacterized protein</fullName>
    </submittedName>
</protein>
<feature type="non-terminal residue" evidence="1">
    <location>
        <position position="1"/>
    </location>
</feature>
<evidence type="ECO:0000313" key="1">
    <source>
        <dbReference type="EMBL" id="KAL3287374.1"/>
    </source>
</evidence>
<name>A0ABD2P8P2_9CUCU</name>
<dbReference type="EMBL" id="JABFTP020000185">
    <property type="protein sequence ID" value="KAL3287374.1"/>
    <property type="molecule type" value="Genomic_DNA"/>
</dbReference>
<evidence type="ECO:0000313" key="2">
    <source>
        <dbReference type="Proteomes" id="UP001516400"/>
    </source>
</evidence>